<comment type="function">
    <text evidence="8 10">Plays an essential role in the initiation and regulation of chromosomal replication. ATP-DnaA binds to the origin of replication (oriC) to initiate formation of the DNA replication initiation complex once per cell cycle. Binds the DnaA box (a 9 base pair repeat at the origin) and separates the double-stranded (ds)DNA. Forms a right-handed helical filament on oriC DNA; dsDNA binds to the exterior of the filament while single-stranded (ss)DNA is stabiized in the filament's interior. The ATP-DnaA-oriC complex binds and stabilizes one strand of the AT-rich DNA unwinding element (DUE), permitting loading of DNA polymerase. After initiation quickly degrades to an ADP-DnaA complex that is not apt for DNA replication. Binds acidic phospholipids.</text>
</comment>
<dbReference type="EMBL" id="JAGQNY010000007">
    <property type="protein sequence ID" value="MCA9302164.1"/>
    <property type="molecule type" value="Genomic_DNA"/>
</dbReference>
<organism evidence="14 15">
    <name type="scientific">candidate division WWE3 bacterium</name>
    <dbReference type="NCBI Taxonomy" id="2053526"/>
    <lineage>
        <taxon>Bacteria</taxon>
        <taxon>Katanobacteria</taxon>
    </lineage>
</organism>
<dbReference type="GO" id="GO:0005886">
    <property type="term" value="C:plasma membrane"/>
    <property type="evidence" value="ECO:0007669"/>
    <property type="project" value="TreeGrafter"/>
</dbReference>
<keyword evidence="2 8" id="KW-0963">Cytoplasm</keyword>
<name>A0A955IW64_UNCKA</name>
<evidence type="ECO:0000256" key="2">
    <source>
        <dbReference type="ARBA" id="ARBA00022490"/>
    </source>
</evidence>
<dbReference type="PANTHER" id="PTHR30050">
    <property type="entry name" value="CHROMOSOMAL REPLICATION INITIATOR PROTEIN DNAA"/>
    <property type="match status" value="1"/>
</dbReference>
<dbReference type="GO" id="GO:0005737">
    <property type="term" value="C:cytoplasm"/>
    <property type="evidence" value="ECO:0007669"/>
    <property type="project" value="UniProtKB-SubCell"/>
</dbReference>
<comment type="subcellular location">
    <subcellularLocation>
        <location evidence="8">Cytoplasm</location>
    </subcellularLocation>
</comment>
<keyword evidence="4 8" id="KW-0547">Nucleotide-binding</keyword>
<dbReference type="GO" id="GO:0003688">
    <property type="term" value="F:DNA replication origin binding"/>
    <property type="evidence" value="ECO:0007669"/>
    <property type="project" value="UniProtKB-UniRule"/>
</dbReference>
<sequence length="467" mass="53015">MSQETLTEITLWKAVLAEMELNFSGMHYNTWLSRTEAVSLDEEKVEIICESKLAKNKIETLYKAFILDSIKRICKKDLDLVVKIGQTKETRDQINTSPLFATTNKSDDKVSSLNLFKKAKENGLNPLFTFENYVMGNTNRLAYAIATTIADNPGTKHNPFFLYSGVGLGKTHLIQAIANRALQNNPEAKIIYCTGEQFTNELIENIMKGKGGKGGYSTDTFRKKYRNADLLIIDDIQFIAGKDSTQEEFFHTFNDLQMKQKQIVLASDRPPEEYKNIEERITSRFKSGIMADIQAPDYEMRTAILRNKRDRSGDKLPNEIIDFIAENVTSNIRELEGAYNQVIIFSKATGADYSIETAKQALGNNIKTEPSKPINLNQIAKAVCGYYAIKHNDLKGKRRTKEIALPRQIAMYLMYELTGTPFMTIGEYLGGRDHTTIMHGVKKIESDIKESTRMRQEVVTIKKALYQ</sequence>
<dbReference type="InterPro" id="IPR018312">
    <property type="entry name" value="Chromosome_initiator_DnaA_CS"/>
</dbReference>
<dbReference type="InterPro" id="IPR013317">
    <property type="entry name" value="DnaA_dom"/>
</dbReference>
<evidence type="ECO:0000256" key="4">
    <source>
        <dbReference type="ARBA" id="ARBA00022741"/>
    </source>
</evidence>
<evidence type="ECO:0000256" key="6">
    <source>
        <dbReference type="ARBA" id="ARBA00023121"/>
    </source>
</evidence>
<evidence type="ECO:0000256" key="3">
    <source>
        <dbReference type="ARBA" id="ARBA00022705"/>
    </source>
</evidence>
<evidence type="ECO:0000256" key="7">
    <source>
        <dbReference type="ARBA" id="ARBA00023125"/>
    </source>
</evidence>
<comment type="caution">
    <text evidence="14">The sequence shown here is derived from an EMBL/GenBank/DDBJ whole genome shotgun (WGS) entry which is preliminary data.</text>
</comment>
<keyword evidence="7 8" id="KW-0238">DNA-binding</keyword>
<dbReference type="InterPro" id="IPR027417">
    <property type="entry name" value="P-loop_NTPase"/>
</dbReference>
<evidence type="ECO:0000259" key="13">
    <source>
        <dbReference type="SMART" id="SM00760"/>
    </source>
</evidence>
<reference evidence="14" key="2">
    <citation type="journal article" date="2021" name="Microbiome">
        <title>Successional dynamics and alternative stable states in a saline activated sludge microbial community over 9 years.</title>
        <authorList>
            <person name="Wang Y."/>
            <person name="Ye J."/>
            <person name="Ju F."/>
            <person name="Liu L."/>
            <person name="Boyd J.A."/>
            <person name="Deng Y."/>
            <person name="Parks D.H."/>
            <person name="Jiang X."/>
            <person name="Yin X."/>
            <person name="Woodcroft B.J."/>
            <person name="Tyson G.W."/>
            <person name="Hugenholtz P."/>
            <person name="Polz M.F."/>
            <person name="Zhang T."/>
        </authorList>
    </citation>
    <scope>NUCLEOTIDE SEQUENCE</scope>
    <source>
        <strain evidence="14">HKST-UBA80</strain>
    </source>
</reference>
<dbReference type="Gene3D" id="3.30.300.180">
    <property type="match status" value="1"/>
</dbReference>
<reference evidence="14" key="1">
    <citation type="submission" date="2020-04" db="EMBL/GenBank/DDBJ databases">
        <authorList>
            <person name="Zhang T."/>
        </authorList>
    </citation>
    <scope>NUCLEOTIDE SEQUENCE</scope>
    <source>
        <strain evidence="14">HKST-UBA80</strain>
    </source>
</reference>
<dbReference type="GO" id="GO:0006275">
    <property type="term" value="P:regulation of DNA replication"/>
    <property type="evidence" value="ECO:0007669"/>
    <property type="project" value="UniProtKB-UniRule"/>
</dbReference>
<feature type="region of interest" description="Domain I, interacts with DnaA modulators" evidence="8">
    <location>
        <begin position="1"/>
        <end position="96"/>
    </location>
</feature>
<dbReference type="Gene3D" id="1.10.1750.10">
    <property type="match status" value="1"/>
</dbReference>
<dbReference type="SMART" id="SM00382">
    <property type="entry name" value="AAA"/>
    <property type="match status" value="1"/>
</dbReference>
<dbReference type="GO" id="GO:0008289">
    <property type="term" value="F:lipid binding"/>
    <property type="evidence" value="ECO:0007669"/>
    <property type="project" value="UniProtKB-KW"/>
</dbReference>
<dbReference type="InterPro" id="IPR038454">
    <property type="entry name" value="DnaA_N_sf"/>
</dbReference>
<comment type="caution">
    <text evidence="8">Lacks conserved residue(s) required for the propagation of feature annotation.</text>
</comment>
<dbReference type="CDD" id="cd06571">
    <property type="entry name" value="Bac_DnaA_C"/>
    <property type="match status" value="1"/>
</dbReference>
<dbReference type="InterPro" id="IPR020591">
    <property type="entry name" value="Chromosome_initiator_DnaA-like"/>
</dbReference>
<dbReference type="Gene3D" id="3.40.50.300">
    <property type="entry name" value="P-loop containing nucleotide triphosphate hydrolases"/>
    <property type="match status" value="1"/>
</dbReference>
<dbReference type="PROSITE" id="PS01008">
    <property type="entry name" value="DNAA"/>
    <property type="match status" value="1"/>
</dbReference>
<dbReference type="PANTHER" id="PTHR30050:SF2">
    <property type="entry name" value="CHROMOSOMAL REPLICATION INITIATOR PROTEIN DNAA"/>
    <property type="match status" value="1"/>
</dbReference>
<dbReference type="CDD" id="cd00009">
    <property type="entry name" value="AAA"/>
    <property type="match status" value="1"/>
</dbReference>
<dbReference type="InterPro" id="IPR013159">
    <property type="entry name" value="DnaA_C"/>
</dbReference>
<gene>
    <name evidence="8 14" type="primary">dnaA</name>
    <name evidence="14" type="ORF">KDA10_02260</name>
</gene>
<comment type="similarity">
    <text evidence="1 8 11">Belongs to the DnaA family.</text>
</comment>
<dbReference type="FunFam" id="3.40.50.300:FF:000668">
    <property type="entry name" value="Chromosomal replication initiator protein DnaA"/>
    <property type="match status" value="1"/>
</dbReference>
<evidence type="ECO:0000256" key="9">
    <source>
        <dbReference type="NCBIfam" id="TIGR00362"/>
    </source>
</evidence>
<dbReference type="SMART" id="SM00760">
    <property type="entry name" value="Bac_DnaA_C"/>
    <property type="match status" value="1"/>
</dbReference>
<evidence type="ECO:0000313" key="14">
    <source>
        <dbReference type="EMBL" id="MCA9302164.1"/>
    </source>
</evidence>
<dbReference type="PRINTS" id="PR00051">
    <property type="entry name" value="DNAA"/>
</dbReference>
<dbReference type="Pfam" id="PF08299">
    <property type="entry name" value="Bac_DnaA_C"/>
    <property type="match status" value="1"/>
</dbReference>
<evidence type="ECO:0000256" key="1">
    <source>
        <dbReference type="ARBA" id="ARBA00006583"/>
    </source>
</evidence>
<dbReference type="InterPro" id="IPR001957">
    <property type="entry name" value="Chromosome_initiator_DnaA"/>
</dbReference>
<keyword evidence="5 8" id="KW-0067">ATP-binding</keyword>
<dbReference type="NCBIfam" id="TIGR00362">
    <property type="entry name" value="DnaA"/>
    <property type="match status" value="1"/>
</dbReference>
<dbReference type="InterPro" id="IPR010921">
    <property type="entry name" value="Trp_repressor/repl_initiator"/>
</dbReference>
<keyword evidence="6 8" id="KW-0446">Lipid-binding</keyword>
<feature type="binding site" evidence="8">
    <location>
        <position position="169"/>
    </location>
    <ligand>
        <name>ATP</name>
        <dbReference type="ChEBI" id="CHEBI:30616"/>
    </ligand>
</feature>
<evidence type="ECO:0000256" key="10">
    <source>
        <dbReference type="RuleBase" id="RU000577"/>
    </source>
</evidence>
<evidence type="ECO:0000313" key="15">
    <source>
        <dbReference type="Proteomes" id="UP000714817"/>
    </source>
</evidence>
<feature type="domain" description="Chromosomal replication initiator DnaA C-terminal" evidence="13">
    <location>
        <begin position="375"/>
        <end position="444"/>
    </location>
</feature>
<evidence type="ECO:0000259" key="12">
    <source>
        <dbReference type="SMART" id="SM00382"/>
    </source>
</evidence>
<dbReference type="InterPro" id="IPR003593">
    <property type="entry name" value="AAA+_ATPase"/>
</dbReference>
<dbReference type="Proteomes" id="UP000714817">
    <property type="component" value="Unassembled WGS sequence"/>
</dbReference>
<feature type="binding site" evidence="8">
    <location>
        <position position="171"/>
    </location>
    <ligand>
        <name>ATP</name>
        <dbReference type="ChEBI" id="CHEBI:30616"/>
    </ligand>
</feature>
<evidence type="ECO:0000256" key="11">
    <source>
        <dbReference type="RuleBase" id="RU004227"/>
    </source>
</evidence>
<proteinExistence type="inferred from homology"/>
<dbReference type="HAMAP" id="MF_00377">
    <property type="entry name" value="DnaA_bact"/>
    <property type="match status" value="1"/>
</dbReference>
<dbReference type="SUPFAM" id="SSF52540">
    <property type="entry name" value="P-loop containing nucleoside triphosphate hydrolases"/>
    <property type="match status" value="1"/>
</dbReference>
<dbReference type="Pfam" id="PF00308">
    <property type="entry name" value="Bac_DnaA"/>
    <property type="match status" value="1"/>
</dbReference>
<dbReference type="Pfam" id="PF11638">
    <property type="entry name" value="DnaA_N"/>
    <property type="match status" value="1"/>
</dbReference>
<evidence type="ECO:0000256" key="5">
    <source>
        <dbReference type="ARBA" id="ARBA00022840"/>
    </source>
</evidence>
<dbReference type="AlphaFoldDB" id="A0A955IW64"/>
<keyword evidence="3 8" id="KW-0235">DNA replication</keyword>
<comment type="domain">
    <text evidence="8">Domain I is involved in oligomerization and binding regulators, domain II is flexibile and of varying length in different bacteria, domain III forms the AAA+ region, while domain IV binds dsDNA.</text>
</comment>
<evidence type="ECO:0000256" key="8">
    <source>
        <dbReference type="HAMAP-Rule" id="MF_00377"/>
    </source>
</evidence>
<feature type="binding site" evidence="8">
    <location>
        <position position="167"/>
    </location>
    <ligand>
        <name>ATP</name>
        <dbReference type="ChEBI" id="CHEBI:30616"/>
    </ligand>
</feature>
<feature type="domain" description="AAA+ ATPase" evidence="12">
    <location>
        <begin position="156"/>
        <end position="297"/>
    </location>
</feature>
<dbReference type="GO" id="GO:0006270">
    <property type="term" value="P:DNA replication initiation"/>
    <property type="evidence" value="ECO:0007669"/>
    <property type="project" value="UniProtKB-UniRule"/>
</dbReference>
<protein>
    <recommendedName>
        <fullName evidence="8 9">Chromosomal replication initiator protein DnaA</fullName>
    </recommendedName>
</protein>
<dbReference type="SUPFAM" id="SSF48295">
    <property type="entry name" value="TrpR-like"/>
    <property type="match status" value="1"/>
</dbReference>
<dbReference type="InterPro" id="IPR024633">
    <property type="entry name" value="DnaA_N_dom"/>
</dbReference>
<comment type="subunit">
    <text evidence="8">Oligomerizes as a right-handed, spiral filament on DNA at oriC.</text>
</comment>
<accession>A0A955IW64</accession>
<feature type="region of interest" description="Domain IV, binds dsDNA" evidence="8">
    <location>
        <begin position="347"/>
        <end position="467"/>
    </location>
</feature>
<feature type="binding site" evidence="8">
    <location>
        <position position="170"/>
    </location>
    <ligand>
        <name>ATP</name>
        <dbReference type="ChEBI" id="CHEBI:30616"/>
    </ligand>
</feature>
<dbReference type="Gene3D" id="1.10.8.60">
    <property type="match status" value="1"/>
</dbReference>
<dbReference type="GO" id="GO:0005524">
    <property type="term" value="F:ATP binding"/>
    <property type="evidence" value="ECO:0007669"/>
    <property type="project" value="UniProtKB-UniRule"/>
</dbReference>